<evidence type="ECO:0000256" key="1">
    <source>
        <dbReference type="SAM" id="Phobius"/>
    </source>
</evidence>
<accession>A0AAE7QHQ3</accession>
<dbReference type="EMBL" id="MW039593">
    <property type="protein sequence ID" value="QRX38976.1"/>
    <property type="molecule type" value="Viral_cRNA"/>
</dbReference>
<reference evidence="2 3" key="1">
    <citation type="journal article" date="2021" name="Arch. Virol.">
        <title>Molecular characterization of a novel cytorhabdovirus associated with chrysanthemum yellow dwarf disease.</title>
        <authorList>
            <person name="Liu Q."/>
            <person name="Jin J."/>
            <person name="Yang L."/>
            <person name="Zhang S."/>
            <person name="Cao M."/>
        </authorList>
    </citation>
    <scope>NUCLEOTIDE SEQUENCE [LARGE SCALE GENOMIC DNA]</scope>
    <source>
        <strain evidence="2">Cq</strain>
    </source>
</reference>
<dbReference type="GeneID" id="80539549"/>
<feature type="transmembrane region" description="Helical" evidence="1">
    <location>
        <begin position="90"/>
        <end position="107"/>
    </location>
</feature>
<feature type="transmembrane region" description="Helical" evidence="1">
    <location>
        <begin position="60"/>
        <end position="84"/>
    </location>
</feature>
<keyword evidence="3" id="KW-1185">Reference proteome</keyword>
<dbReference type="KEGG" id="vg:80539549"/>
<gene>
    <name evidence="2" type="primary">P'</name>
</gene>
<proteinExistence type="predicted"/>
<dbReference type="Proteomes" id="UP000830604">
    <property type="component" value="Segment"/>
</dbReference>
<keyword evidence="1" id="KW-1133">Transmembrane helix</keyword>
<keyword evidence="1" id="KW-0472">Membrane</keyword>
<evidence type="ECO:0000313" key="3">
    <source>
        <dbReference type="Proteomes" id="UP000830604"/>
    </source>
</evidence>
<dbReference type="RefSeq" id="YP_010800894.1">
    <property type="nucleotide sequence ID" value="NC_076914.1"/>
</dbReference>
<evidence type="ECO:0000313" key="2">
    <source>
        <dbReference type="EMBL" id="QRX38976.1"/>
    </source>
</evidence>
<feature type="transmembrane region" description="Helical" evidence="1">
    <location>
        <begin position="30"/>
        <end position="48"/>
    </location>
</feature>
<name>A0AAE7QHQ3_9RHAB</name>
<sequence>MFCDSVNYFDIPARLYCALLPNLSPALVKWLILITTIYQILSWISLLFRWLGVTLIGMRILWRMMFLLMATFWRVTSCIMRTIRKMGVEMNILLIMMTMTLWGTLLMRHWKC</sequence>
<protein>
    <submittedName>
        <fullName evidence="2">Accessory protein</fullName>
    </submittedName>
</protein>
<keyword evidence="1" id="KW-0812">Transmembrane</keyword>
<organism evidence="2 3">
    <name type="scientific">chrysanthemum yellow dwarf associated virus</name>
    <dbReference type="NCBI Taxonomy" id="3070829"/>
    <lineage>
        <taxon>Viruses</taxon>
        <taxon>Riboviria</taxon>
        <taxon>Orthornavirae</taxon>
        <taxon>Negarnaviricota</taxon>
        <taxon>Haploviricotina</taxon>
        <taxon>Monjiviricetes</taxon>
        <taxon>Mononegavirales</taxon>
        <taxon>Rhabdoviridae</taxon>
        <taxon>Betarhabdovirinae</taxon>
        <taxon>Alphacytorhabdovirus</taxon>
        <taxon>Alphacytorhabdovirus alphachysanthemi</taxon>
        <taxon>Cytorhabdovirus chrysanthemi</taxon>
    </lineage>
</organism>